<evidence type="ECO:0000313" key="1">
    <source>
        <dbReference type="EMBL" id="KAK0471905.1"/>
    </source>
</evidence>
<dbReference type="EMBL" id="JAUEPR010000045">
    <property type="protein sequence ID" value="KAK0471905.1"/>
    <property type="molecule type" value="Genomic_DNA"/>
</dbReference>
<accession>A0AA39NUH1</accession>
<name>A0AA39NUH1_9AGAR</name>
<reference evidence="1" key="1">
    <citation type="submission" date="2023-06" db="EMBL/GenBank/DDBJ databases">
        <authorList>
            <consortium name="Lawrence Berkeley National Laboratory"/>
            <person name="Ahrendt S."/>
            <person name="Sahu N."/>
            <person name="Indic B."/>
            <person name="Wong-Bajracharya J."/>
            <person name="Merenyi Z."/>
            <person name="Ke H.-M."/>
            <person name="Monk M."/>
            <person name="Kocsube S."/>
            <person name="Drula E."/>
            <person name="Lipzen A."/>
            <person name="Balint B."/>
            <person name="Henrissat B."/>
            <person name="Andreopoulos B."/>
            <person name="Martin F.M."/>
            <person name="Harder C.B."/>
            <person name="Rigling D."/>
            <person name="Ford K.L."/>
            <person name="Foster G.D."/>
            <person name="Pangilinan J."/>
            <person name="Papanicolaou A."/>
            <person name="Barry K."/>
            <person name="LaButti K."/>
            <person name="Viragh M."/>
            <person name="Koriabine M."/>
            <person name="Yan M."/>
            <person name="Riley R."/>
            <person name="Champramary S."/>
            <person name="Plett K.L."/>
            <person name="Tsai I.J."/>
            <person name="Slot J."/>
            <person name="Sipos G."/>
            <person name="Plett J."/>
            <person name="Nagy L.G."/>
            <person name="Grigoriev I.V."/>
        </authorList>
    </citation>
    <scope>NUCLEOTIDE SEQUENCE</scope>
    <source>
        <strain evidence="1">ICMP 16352</strain>
    </source>
</reference>
<gene>
    <name evidence="1" type="ORF">IW261DRAFT_1571363</name>
</gene>
<dbReference type="Proteomes" id="UP001175227">
    <property type="component" value="Unassembled WGS sequence"/>
</dbReference>
<sequence>MRANFVYFGKCSATDIFDDIPIPHTTFSPKYNNIGDELCLCLLGYDKKKQRYAQCPKILYPVGQGGKAHSNIFRAPALVKLLSVTLHGQSSLQSNKPTKTTNGDLWEVTSISAGAIASAATVAQYLLSHDTSFTMQGDKTHIYYKKDCKFYICMIESTLTFDSTIKTFEYYNENLFSVKKNHLGFMADGRNNSDDLDAEEDILHAL</sequence>
<dbReference type="AlphaFoldDB" id="A0AA39NUH1"/>
<protein>
    <submittedName>
        <fullName evidence="1">Uncharacterized protein</fullName>
    </submittedName>
</protein>
<comment type="caution">
    <text evidence="1">The sequence shown here is derived from an EMBL/GenBank/DDBJ whole genome shotgun (WGS) entry which is preliminary data.</text>
</comment>
<keyword evidence="2" id="KW-1185">Reference proteome</keyword>
<proteinExistence type="predicted"/>
<dbReference type="InterPro" id="IPR046521">
    <property type="entry name" value="DUF6698"/>
</dbReference>
<organism evidence="1 2">
    <name type="scientific">Armillaria novae-zelandiae</name>
    <dbReference type="NCBI Taxonomy" id="153914"/>
    <lineage>
        <taxon>Eukaryota</taxon>
        <taxon>Fungi</taxon>
        <taxon>Dikarya</taxon>
        <taxon>Basidiomycota</taxon>
        <taxon>Agaricomycotina</taxon>
        <taxon>Agaricomycetes</taxon>
        <taxon>Agaricomycetidae</taxon>
        <taxon>Agaricales</taxon>
        <taxon>Marasmiineae</taxon>
        <taxon>Physalacriaceae</taxon>
        <taxon>Armillaria</taxon>
    </lineage>
</organism>
<evidence type="ECO:0000313" key="2">
    <source>
        <dbReference type="Proteomes" id="UP001175227"/>
    </source>
</evidence>
<dbReference type="Pfam" id="PF20414">
    <property type="entry name" value="DUF6698"/>
    <property type="match status" value="1"/>
</dbReference>